<proteinExistence type="predicted"/>
<feature type="signal peptide" evidence="1">
    <location>
        <begin position="1"/>
        <end position="25"/>
    </location>
</feature>
<sequence length="312" mass="34000">MKSSPRQQAKSAYAHFALLCGLILAAFLSSCETAPKPPPPRKVELAPAHYFDAKTGIYFPGALGRLYRKPIVNLENKTPGLGLAITYHSSDARIDVFVFDLQASIIPTGTEPEVIQQSFQSAIEDLEKAARTKPYRNLQIGPQQTARLSSTAFLQSEFQYDESLLAKEGQLLLSGVNSQILKIRAVKTLGSSIDFDRLLGYLGQAIARSQQSGYGGIDNQSYQNISRSLQSIDLSDGLSQAEAIAIAQIELVNRKRHNRYDATSARVIESGLPQFAIVAFAPYPSVNTASSPQSIRVLVRQNGEADLLSIEG</sequence>
<reference evidence="2" key="1">
    <citation type="submission" date="2021-01" db="EMBL/GenBank/DDBJ databases">
        <title>Modified the classification status of verrucomicrobia.</title>
        <authorList>
            <person name="Feng X."/>
        </authorList>
    </citation>
    <scope>NUCLEOTIDE SEQUENCE</scope>
    <source>
        <strain evidence="2">KCTC 13126</strain>
    </source>
</reference>
<dbReference type="AlphaFoldDB" id="A0A934S744"/>
<accession>A0A934S744</accession>
<comment type="caution">
    <text evidence="2">The sequence shown here is derived from an EMBL/GenBank/DDBJ whole genome shotgun (WGS) entry which is preliminary data.</text>
</comment>
<protein>
    <submittedName>
        <fullName evidence="2">Uncharacterized protein</fullName>
    </submittedName>
</protein>
<dbReference type="EMBL" id="JAENIL010000072">
    <property type="protein sequence ID" value="MBK1880143.1"/>
    <property type="molecule type" value="Genomic_DNA"/>
</dbReference>
<name>A0A934S744_9BACT</name>
<evidence type="ECO:0000256" key="1">
    <source>
        <dbReference type="SAM" id="SignalP"/>
    </source>
</evidence>
<feature type="chain" id="PRO_5036921113" evidence="1">
    <location>
        <begin position="26"/>
        <end position="312"/>
    </location>
</feature>
<keyword evidence="1" id="KW-0732">Signal</keyword>
<dbReference type="RefSeq" id="WP_200358778.1">
    <property type="nucleotide sequence ID" value="NZ_JAENIL010000072.1"/>
</dbReference>
<dbReference type="PROSITE" id="PS51257">
    <property type="entry name" value="PROKAR_LIPOPROTEIN"/>
    <property type="match status" value="1"/>
</dbReference>
<organism evidence="2 3">
    <name type="scientific">Pelagicoccus mobilis</name>
    <dbReference type="NCBI Taxonomy" id="415221"/>
    <lineage>
        <taxon>Bacteria</taxon>
        <taxon>Pseudomonadati</taxon>
        <taxon>Verrucomicrobiota</taxon>
        <taxon>Opitutia</taxon>
        <taxon>Puniceicoccales</taxon>
        <taxon>Pelagicoccaceae</taxon>
        <taxon>Pelagicoccus</taxon>
    </lineage>
</organism>
<keyword evidence="3" id="KW-1185">Reference proteome</keyword>
<evidence type="ECO:0000313" key="3">
    <source>
        <dbReference type="Proteomes" id="UP000617628"/>
    </source>
</evidence>
<gene>
    <name evidence="2" type="ORF">JIN87_24875</name>
</gene>
<evidence type="ECO:0000313" key="2">
    <source>
        <dbReference type="EMBL" id="MBK1880143.1"/>
    </source>
</evidence>
<dbReference type="Proteomes" id="UP000617628">
    <property type="component" value="Unassembled WGS sequence"/>
</dbReference>